<feature type="compositionally biased region" description="Low complexity" evidence="1">
    <location>
        <begin position="59"/>
        <end position="68"/>
    </location>
</feature>
<comment type="caution">
    <text evidence="2">The sequence shown here is derived from an EMBL/GenBank/DDBJ whole genome shotgun (WGS) entry which is preliminary data.</text>
</comment>
<gene>
    <name evidence="2" type="ORF">GQS65_10015</name>
</gene>
<sequence>MTRNALGDRLASLGESFTNWFEEPLTVRNFVESAEPDEQGDYRKTDHPDNPIQTSGQVEQPTTPQTEQGPAGREESADVEILLPDDVLVTSGGLEDDGGRYLAWPSEIETQSGLIYTVTQMFDERNGVVRCAALHSGEVDDR</sequence>
<name>A0A6B0GQ86_9EURY</name>
<reference evidence="2 3" key="1">
    <citation type="submission" date="2019-12" db="EMBL/GenBank/DDBJ databases">
        <title>Halocatena pleomorpha gen. nov. sp. nov., an extremely halophilic archaeon of family Halobacteriaceae isolated from saltpan soil.</title>
        <authorList>
            <person name="Pal Y."/>
            <person name="Verma A."/>
            <person name="Krishnamurthi S."/>
            <person name="Kumar P."/>
        </authorList>
    </citation>
    <scope>NUCLEOTIDE SEQUENCE [LARGE SCALE GENOMIC DNA]</scope>
    <source>
        <strain evidence="2 3">JCM 16495</strain>
    </source>
</reference>
<proteinExistence type="predicted"/>
<keyword evidence="3" id="KW-1185">Reference proteome</keyword>
<dbReference type="Proteomes" id="UP000451471">
    <property type="component" value="Unassembled WGS sequence"/>
</dbReference>
<protein>
    <submittedName>
        <fullName evidence="2">Uncharacterized protein</fullName>
    </submittedName>
</protein>
<feature type="region of interest" description="Disordered" evidence="1">
    <location>
        <begin position="30"/>
        <end position="81"/>
    </location>
</feature>
<evidence type="ECO:0000256" key="1">
    <source>
        <dbReference type="SAM" id="MobiDB-lite"/>
    </source>
</evidence>
<feature type="compositionally biased region" description="Basic and acidic residues" evidence="1">
    <location>
        <begin position="40"/>
        <end position="49"/>
    </location>
</feature>
<dbReference type="RefSeq" id="WP_158204461.1">
    <property type="nucleotide sequence ID" value="NZ_WSZK01000015.1"/>
</dbReference>
<organism evidence="2 3">
    <name type="scientific">Halomarina oriensis</name>
    <dbReference type="NCBI Taxonomy" id="671145"/>
    <lineage>
        <taxon>Archaea</taxon>
        <taxon>Methanobacteriati</taxon>
        <taxon>Methanobacteriota</taxon>
        <taxon>Stenosarchaea group</taxon>
        <taxon>Halobacteria</taxon>
        <taxon>Halobacteriales</taxon>
        <taxon>Natronomonadaceae</taxon>
        <taxon>Halomarina</taxon>
    </lineage>
</organism>
<evidence type="ECO:0000313" key="2">
    <source>
        <dbReference type="EMBL" id="MWG34823.1"/>
    </source>
</evidence>
<accession>A0A6B0GQ86</accession>
<evidence type="ECO:0000313" key="3">
    <source>
        <dbReference type="Proteomes" id="UP000451471"/>
    </source>
</evidence>
<dbReference type="AlphaFoldDB" id="A0A6B0GQ86"/>
<dbReference type="EMBL" id="WSZK01000015">
    <property type="protein sequence ID" value="MWG34823.1"/>
    <property type="molecule type" value="Genomic_DNA"/>
</dbReference>